<feature type="compositionally biased region" description="Low complexity" evidence="3">
    <location>
        <begin position="64"/>
        <end position="91"/>
    </location>
</feature>
<comment type="caution">
    <text evidence="4">The sequence shown here is derived from an EMBL/GenBank/DDBJ whole genome shotgun (WGS) entry which is preliminary data.</text>
</comment>
<evidence type="ECO:0000256" key="2">
    <source>
        <dbReference type="ARBA" id="ARBA00023274"/>
    </source>
</evidence>
<dbReference type="PRINTS" id="PR00456">
    <property type="entry name" value="RIBOSOMALP2"/>
</dbReference>
<feature type="non-terminal residue" evidence="4">
    <location>
        <position position="1"/>
    </location>
</feature>
<feature type="non-terminal residue" evidence="4">
    <location>
        <position position="111"/>
    </location>
</feature>
<dbReference type="AlphaFoldDB" id="A0AAD3DFK7"/>
<reference evidence="4 5" key="1">
    <citation type="journal article" date="2021" name="Sci. Rep.">
        <title>Genome sequencing of the multicellular alga Astrephomene provides insights into convergent evolution of germ-soma differentiation.</title>
        <authorList>
            <person name="Yamashita S."/>
            <person name="Yamamoto K."/>
            <person name="Matsuzaki R."/>
            <person name="Suzuki S."/>
            <person name="Yamaguchi H."/>
            <person name="Hirooka S."/>
            <person name="Minakuchi Y."/>
            <person name="Miyagishima S."/>
            <person name="Kawachi M."/>
            <person name="Toyoda A."/>
            <person name="Nozaki H."/>
        </authorList>
    </citation>
    <scope>NUCLEOTIDE SEQUENCE [LARGE SCALE GENOMIC DNA]</scope>
    <source>
        <strain evidence="4 5">NIES-4017</strain>
    </source>
</reference>
<dbReference type="Proteomes" id="UP001054857">
    <property type="component" value="Unassembled WGS sequence"/>
</dbReference>
<dbReference type="EMBL" id="BMAR01000001">
    <property type="protein sequence ID" value="GFR40359.1"/>
    <property type="molecule type" value="Genomic_DNA"/>
</dbReference>
<dbReference type="GO" id="GO:0003735">
    <property type="term" value="F:structural constituent of ribosome"/>
    <property type="evidence" value="ECO:0007669"/>
    <property type="project" value="InterPro"/>
</dbReference>
<feature type="compositionally biased region" description="Basic and acidic residues" evidence="3">
    <location>
        <begin position="101"/>
        <end position="111"/>
    </location>
</feature>
<feature type="region of interest" description="Disordered" evidence="3">
    <location>
        <begin position="47"/>
        <end position="111"/>
    </location>
</feature>
<organism evidence="4 5">
    <name type="scientific">Astrephomene gubernaculifera</name>
    <dbReference type="NCBI Taxonomy" id="47775"/>
    <lineage>
        <taxon>Eukaryota</taxon>
        <taxon>Viridiplantae</taxon>
        <taxon>Chlorophyta</taxon>
        <taxon>core chlorophytes</taxon>
        <taxon>Chlorophyceae</taxon>
        <taxon>CS clade</taxon>
        <taxon>Chlamydomonadales</taxon>
        <taxon>Astrephomenaceae</taxon>
        <taxon>Astrephomene</taxon>
    </lineage>
</organism>
<proteinExistence type="predicted"/>
<protein>
    <submittedName>
        <fullName evidence="4">Uncharacterized protein</fullName>
    </submittedName>
</protein>
<gene>
    <name evidence="4" type="ORF">Agub_g904</name>
</gene>
<sequence length="111" mass="10832">QEHDQQQLLLLSLMDAVRTQLRALAAGRGDGSELTHALLALLAEVTGSGPGRPVEGTMYGTTHGGSAATAGASAGAAAAAAGDAAGAAAAADGGGDAQAGSEEHQKEREQR</sequence>
<dbReference type="GO" id="GO:0006412">
    <property type="term" value="P:translation"/>
    <property type="evidence" value="ECO:0007669"/>
    <property type="project" value="InterPro"/>
</dbReference>
<evidence type="ECO:0000256" key="3">
    <source>
        <dbReference type="SAM" id="MobiDB-lite"/>
    </source>
</evidence>
<dbReference type="GO" id="GO:1990904">
    <property type="term" value="C:ribonucleoprotein complex"/>
    <property type="evidence" value="ECO:0007669"/>
    <property type="project" value="UniProtKB-KW"/>
</dbReference>
<keyword evidence="5" id="KW-1185">Reference proteome</keyword>
<evidence type="ECO:0000313" key="5">
    <source>
        <dbReference type="Proteomes" id="UP001054857"/>
    </source>
</evidence>
<dbReference type="GO" id="GO:0005840">
    <property type="term" value="C:ribosome"/>
    <property type="evidence" value="ECO:0007669"/>
    <property type="project" value="UniProtKB-KW"/>
</dbReference>
<evidence type="ECO:0000313" key="4">
    <source>
        <dbReference type="EMBL" id="GFR40359.1"/>
    </source>
</evidence>
<accession>A0AAD3DFK7</accession>
<name>A0AAD3DFK7_9CHLO</name>
<keyword evidence="1" id="KW-0689">Ribosomal protein</keyword>
<keyword evidence="2" id="KW-0687">Ribonucleoprotein</keyword>
<evidence type="ECO:0000256" key="1">
    <source>
        <dbReference type="ARBA" id="ARBA00022980"/>
    </source>
</evidence>
<dbReference type="InterPro" id="IPR001859">
    <property type="entry name" value="Ribosomal_P1/P2_euk"/>
</dbReference>